<feature type="binding site" evidence="3">
    <location>
        <position position="146"/>
    </location>
    <ligand>
        <name>Mn(2+)</name>
        <dbReference type="ChEBI" id="CHEBI:29035"/>
        <label>2</label>
    </ligand>
</feature>
<gene>
    <name evidence="5" type="ORF">QR90_02455</name>
</gene>
<dbReference type="NCBIfam" id="TIGR01891">
    <property type="entry name" value="amidohydrolases"/>
    <property type="match status" value="1"/>
</dbReference>
<dbReference type="SUPFAM" id="SSF55031">
    <property type="entry name" value="Bacterial exopeptidase dimerisation domain"/>
    <property type="match status" value="1"/>
</dbReference>
<organism evidence="5 6">
    <name type="scientific">Deinococcus radiopugnans</name>
    <dbReference type="NCBI Taxonomy" id="57497"/>
    <lineage>
        <taxon>Bacteria</taxon>
        <taxon>Thermotogati</taxon>
        <taxon>Deinococcota</taxon>
        <taxon>Deinococci</taxon>
        <taxon>Deinococcales</taxon>
        <taxon>Deinococcaceae</taxon>
        <taxon>Deinococcus</taxon>
    </lineage>
</organism>
<dbReference type="Pfam" id="PF01546">
    <property type="entry name" value="Peptidase_M20"/>
    <property type="match status" value="1"/>
</dbReference>
<evidence type="ECO:0000256" key="3">
    <source>
        <dbReference type="PIRSR" id="PIRSR005962-1"/>
    </source>
</evidence>
<sequence>MTQSIRQPTPASIEDYALQQQVIQWRRYLHEHPELSFHETETADFVEGQLSKLPNLTVTRPTPTSVLATLKGGAGPGRTVLLRADMDALPITEETGLPFASKRAGVMHACGHDAHTAMLLGAAKVLSGQPEKLHGEVRFIFQHAEEHFPGGAQQIVDSGALAGVDVVMGEHVMSPIPVGVIMLREGPLMASPDGFDITIQGKGGHGASPHETVDPVVIAAQIVLAFQSVISRQLDPIVPAVLSVTQIHSGTAHNIIPDTATLNGTVRTFDPELRKLMPQRMEKIVQGITEAFGATYTFSYQNGYRATVNDAATTAILREVAAETFGDTVTVTDGKPLMGSEDFSAYMTVAPGTFVLIGAGGPDHAPHHHPKFDIDERALDHGTRMYIAAARRLTQPV</sequence>
<dbReference type="InterPro" id="IPR036264">
    <property type="entry name" value="Bact_exopeptidase_dim_dom"/>
</dbReference>
<dbReference type="Gene3D" id="3.40.630.10">
    <property type="entry name" value="Zn peptidases"/>
    <property type="match status" value="1"/>
</dbReference>
<protein>
    <submittedName>
        <fullName evidence="5">N-acyl-L-amino acid amidohydrolase</fullName>
    </submittedName>
</protein>
<evidence type="ECO:0000313" key="5">
    <source>
        <dbReference type="EMBL" id="AIZ44213.1"/>
    </source>
</evidence>
<dbReference type="HOGENOM" id="CLU_023257_0_1_0"/>
<evidence type="ECO:0000256" key="1">
    <source>
        <dbReference type="ARBA" id="ARBA00006153"/>
    </source>
</evidence>
<proteinExistence type="inferred from homology"/>
<dbReference type="FunFam" id="3.30.70.360:FF:000014">
    <property type="entry name" value="N-acyl-L-amino acid amidohydrolase"/>
    <property type="match status" value="1"/>
</dbReference>
<dbReference type="InterPro" id="IPR002933">
    <property type="entry name" value="Peptidase_M20"/>
</dbReference>
<dbReference type="EMBL" id="CP010028">
    <property type="protein sequence ID" value="AIZ44213.1"/>
    <property type="molecule type" value="Genomic_DNA"/>
</dbReference>
<keyword evidence="3" id="KW-0479">Metal-binding</keyword>
<comment type="cofactor">
    <cofactor evidence="3">
        <name>Mn(2+)</name>
        <dbReference type="ChEBI" id="CHEBI:29035"/>
    </cofactor>
    <text evidence="3">The Mn(2+) ion enhances activity.</text>
</comment>
<dbReference type="InterPro" id="IPR017439">
    <property type="entry name" value="Amidohydrolase"/>
</dbReference>
<dbReference type="PANTHER" id="PTHR11014:SF63">
    <property type="entry name" value="METALLOPEPTIDASE, PUTATIVE (AFU_ORTHOLOGUE AFUA_6G09600)-RELATED"/>
    <property type="match status" value="1"/>
</dbReference>
<dbReference type="KEGG" id="dsw:QR90_02455"/>
<feature type="binding site" evidence="3">
    <location>
        <position position="368"/>
    </location>
    <ligand>
        <name>Mn(2+)</name>
        <dbReference type="ChEBI" id="CHEBI:29035"/>
        <label>2</label>
    </ligand>
</feature>
<dbReference type="CDD" id="cd08021">
    <property type="entry name" value="M20_Acy1_YhaA-like"/>
    <property type="match status" value="1"/>
</dbReference>
<comment type="similarity">
    <text evidence="1">Belongs to the peptidase M20 family.</text>
</comment>
<dbReference type="PIRSF" id="PIRSF005962">
    <property type="entry name" value="Pept_M20D_amidohydro"/>
    <property type="match status" value="1"/>
</dbReference>
<dbReference type="Proteomes" id="UP000030634">
    <property type="component" value="Chromosome"/>
</dbReference>
<keyword evidence="3" id="KW-0464">Manganese</keyword>
<dbReference type="InterPro" id="IPR011650">
    <property type="entry name" value="Peptidase_M20_dimer"/>
</dbReference>
<reference evidence="6" key="1">
    <citation type="submission" date="2014-11" db="EMBL/GenBank/DDBJ databases">
        <title>Hymenobacter sp. DG25B genome submission.</title>
        <authorList>
            <person name="Jung H.-Y."/>
            <person name="Kim M.K."/>
            <person name="Srinivasan S."/>
            <person name="Lim S."/>
        </authorList>
    </citation>
    <scope>NUCLEOTIDE SEQUENCE [LARGE SCALE GENOMIC DNA]</scope>
    <source>
        <strain evidence="6">DY59</strain>
    </source>
</reference>
<dbReference type="AlphaFoldDB" id="A0A0A7KI20"/>
<dbReference type="GO" id="GO:0016787">
    <property type="term" value="F:hydrolase activity"/>
    <property type="evidence" value="ECO:0007669"/>
    <property type="project" value="UniProtKB-KW"/>
</dbReference>
<evidence type="ECO:0000256" key="2">
    <source>
        <dbReference type="ARBA" id="ARBA00022801"/>
    </source>
</evidence>
<dbReference type="Gene3D" id="3.30.70.360">
    <property type="match status" value="1"/>
</dbReference>
<evidence type="ECO:0000259" key="4">
    <source>
        <dbReference type="Pfam" id="PF07687"/>
    </source>
</evidence>
<dbReference type="PANTHER" id="PTHR11014">
    <property type="entry name" value="PEPTIDASE M20 FAMILY MEMBER"/>
    <property type="match status" value="1"/>
</dbReference>
<dbReference type="GO" id="GO:0046872">
    <property type="term" value="F:metal ion binding"/>
    <property type="evidence" value="ECO:0007669"/>
    <property type="project" value="UniProtKB-KW"/>
</dbReference>
<evidence type="ECO:0000313" key="6">
    <source>
        <dbReference type="Proteomes" id="UP000030634"/>
    </source>
</evidence>
<keyword evidence="2 5" id="KW-0378">Hydrolase</keyword>
<feature type="binding site" evidence="3">
    <location>
        <position position="171"/>
    </location>
    <ligand>
        <name>Mn(2+)</name>
        <dbReference type="ChEBI" id="CHEBI:29035"/>
        <label>2</label>
    </ligand>
</feature>
<dbReference type="RefSeq" id="WP_039681969.1">
    <property type="nucleotide sequence ID" value="NZ_CP010028.1"/>
</dbReference>
<accession>A0A0A7KI20</accession>
<name>A0A0A7KI20_9DEIO</name>
<feature type="domain" description="Peptidase M20 dimerisation" evidence="4">
    <location>
        <begin position="194"/>
        <end position="274"/>
    </location>
</feature>
<dbReference type="Pfam" id="PF07687">
    <property type="entry name" value="M20_dimer"/>
    <property type="match status" value="1"/>
</dbReference>
<feature type="binding site" evidence="3">
    <location>
        <position position="112"/>
    </location>
    <ligand>
        <name>Mn(2+)</name>
        <dbReference type="ChEBI" id="CHEBI:29035"/>
        <label>2</label>
    </ligand>
</feature>
<dbReference type="SUPFAM" id="SSF53187">
    <property type="entry name" value="Zn-dependent exopeptidases"/>
    <property type="match status" value="1"/>
</dbReference>
<feature type="binding site" evidence="3">
    <location>
        <position position="110"/>
    </location>
    <ligand>
        <name>Mn(2+)</name>
        <dbReference type="ChEBI" id="CHEBI:29035"/>
        <label>2</label>
    </ligand>
</feature>